<comment type="caution">
    <text evidence="5">The sequence shown here is derived from an EMBL/GenBank/DDBJ whole genome shotgun (WGS) entry which is preliminary data.</text>
</comment>
<organism evidence="5 6">
    <name type="scientific">Amycolatopsis rubida</name>
    <dbReference type="NCBI Taxonomy" id="112413"/>
    <lineage>
        <taxon>Bacteria</taxon>
        <taxon>Bacillati</taxon>
        <taxon>Actinomycetota</taxon>
        <taxon>Actinomycetes</taxon>
        <taxon>Pseudonocardiales</taxon>
        <taxon>Pseudonocardiaceae</taxon>
        <taxon>Amycolatopsis</taxon>
    </lineage>
</organism>
<comment type="similarity">
    <text evidence="1">Belongs to the peptidase S1 family.</text>
</comment>
<dbReference type="PANTHER" id="PTHR24276:SF98">
    <property type="entry name" value="FI18310P1-RELATED"/>
    <property type="match status" value="1"/>
</dbReference>
<accession>A0ABX0C0F9</accession>
<feature type="chain" id="PRO_5045853485" evidence="3">
    <location>
        <begin position="27"/>
        <end position="290"/>
    </location>
</feature>
<keyword evidence="3" id="KW-0732">Signal</keyword>
<dbReference type="SMART" id="SM00020">
    <property type="entry name" value="Tryp_SPc"/>
    <property type="match status" value="1"/>
</dbReference>
<evidence type="ECO:0000313" key="5">
    <source>
        <dbReference type="EMBL" id="NEC59954.1"/>
    </source>
</evidence>
<reference evidence="5 6" key="1">
    <citation type="submission" date="2020-01" db="EMBL/GenBank/DDBJ databases">
        <title>Insect and environment-associated Actinomycetes.</title>
        <authorList>
            <person name="Currrie C."/>
            <person name="Chevrette M."/>
            <person name="Carlson C."/>
            <person name="Stubbendieck R."/>
            <person name="Wendt-Pienkowski E."/>
        </authorList>
    </citation>
    <scope>NUCLEOTIDE SEQUENCE [LARGE SCALE GENOMIC DNA]</scope>
    <source>
        <strain evidence="5 6">SID8386</strain>
    </source>
</reference>
<dbReference type="InterPro" id="IPR009003">
    <property type="entry name" value="Peptidase_S1_PA"/>
</dbReference>
<keyword evidence="2" id="KW-1015">Disulfide bond</keyword>
<dbReference type="InterPro" id="IPR001254">
    <property type="entry name" value="Trypsin_dom"/>
</dbReference>
<protein>
    <submittedName>
        <fullName evidence="5">Trypsin-like serine protease</fullName>
    </submittedName>
</protein>
<evidence type="ECO:0000313" key="6">
    <source>
        <dbReference type="Proteomes" id="UP000470404"/>
    </source>
</evidence>
<dbReference type="InterPro" id="IPR050430">
    <property type="entry name" value="Peptidase_S1"/>
</dbReference>
<sequence length="290" mass="30482">MKRIIAALAGVAFALAALCGANTASAAVQPHIVGGTQATGDTGYVASLRYTAVKHNVVDHETCAGALVFPGWVATAAHCVTDEPGGNDPIPTADKKFSVRVGSKDRTQDGEVRDVVQVVVDPRWKWGGDPMFDAAMLRLQRPVDIQPIRVAPREARPGTAVRFYGWGVWNPDGSGPLPTQLQQLDSRVIPAWKCADAGITRNEICTNNPDGTDGPGPGDSGGPAVVFDEDGVPELVGMCSRGSKPLPGEAPTVYTSAPAYRAWMFDVARGRIPAPVTTHGPAKHEFALAG</sequence>
<evidence type="ECO:0000259" key="4">
    <source>
        <dbReference type="PROSITE" id="PS50240"/>
    </source>
</evidence>
<evidence type="ECO:0000256" key="3">
    <source>
        <dbReference type="SAM" id="SignalP"/>
    </source>
</evidence>
<dbReference type="Pfam" id="PF00089">
    <property type="entry name" value="Trypsin"/>
    <property type="match status" value="1"/>
</dbReference>
<evidence type="ECO:0000256" key="2">
    <source>
        <dbReference type="ARBA" id="ARBA00023157"/>
    </source>
</evidence>
<feature type="signal peptide" evidence="3">
    <location>
        <begin position="1"/>
        <end position="26"/>
    </location>
</feature>
<dbReference type="InterPro" id="IPR043504">
    <property type="entry name" value="Peptidase_S1_PA_chymotrypsin"/>
</dbReference>
<dbReference type="RefSeq" id="WP_067595699.1">
    <property type="nucleotide sequence ID" value="NZ_JAAGNC010000162.1"/>
</dbReference>
<proteinExistence type="inferred from homology"/>
<feature type="domain" description="Peptidase S1" evidence="4">
    <location>
        <begin position="32"/>
        <end position="269"/>
    </location>
</feature>
<keyword evidence="6" id="KW-1185">Reference proteome</keyword>
<gene>
    <name evidence="5" type="ORF">G3I59_31310</name>
</gene>
<dbReference type="PRINTS" id="PR00722">
    <property type="entry name" value="CHYMOTRYPSIN"/>
</dbReference>
<evidence type="ECO:0000256" key="1">
    <source>
        <dbReference type="ARBA" id="ARBA00007664"/>
    </source>
</evidence>
<dbReference type="EMBL" id="JAAGNC010000162">
    <property type="protein sequence ID" value="NEC59954.1"/>
    <property type="molecule type" value="Genomic_DNA"/>
</dbReference>
<dbReference type="SUPFAM" id="SSF50494">
    <property type="entry name" value="Trypsin-like serine proteases"/>
    <property type="match status" value="1"/>
</dbReference>
<dbReference type="PROSITE" id="PS50240">
    <property type="entry name" value="TRYPSIN_DOM"/>
    <property type="match status" value="1"/>
</dbReference>
<name>A0ABX0C0F9_9PSEU</name>
<dbReference type="Gene3D" id="2.40.10.10">
    <property type="entry name" value="Trypsin-like serine proteases"/>
    <property type="match status" value="1"/>
</dbReference>
<dbReference type="Proteomes" id="UP000470404">
    <property type="component" value="Unassembled WGS sequence"/>
</dbReference>
<dbReference type="PANTHER" id="PTHR24276">
    <property type="entry name" value="POLYSERASE-RELATED"/>
    <property type="match status" value="1"/>
</dbReference>
<dbReference type="InterPro" id="IPR001314">
    <property type="entry name" value="Peptidase_S1A"/>
</dbReference>